<evidence type="ECO:0000256" key="1">
    <source>
        <dbReference type="ARBA" id="ARBA00004196"/>
    </source>
</evidence>
<organism evidence="7">
    <name type="scientific">Curvibacter symbiont subsp. Hydra magnipapillata</name>
    <dbReference type="NCBI Taxonomy" id="667019"/>
    <lineage>
        <taxon>Bacteria</taxon>
        <taxon>Pseudomonadati</taxon>
        <taxon>Pseudomonadota</taxon>
        <taxon>Betaproteobacteria</taxon>
        <taxon>Burkholderiales</taxon>
        <taxon>Comamonadaceae</taxon>
        <taxon>Curvibacter</taxon>
    </lineage>
</organism>
<comment type="subcellular location">
    <subcellularLocation>
        <location evidence="1">Cell envelope</location>
    </subcellularLocation>
</comment>
<dbReference type="SUPFAM" id="SSF53850">
    <property type="entry name" value="Periplasmic binding protein-like II"/>
    <property type="match status" value="1"/>
</dbReference>
<feature type="domain" description="Solute-binding protein family 3/N-terminal" evidence="6">
    <location>
        <begin position="39"/>
        <end position="259"/>
    </location>
</feature>
<feature type="signal peptide" evidence="5">
    <location>
        <begin position="1"/>
        <end position="27"/>
    </location>
</feature>
<comment type="similarity">
    <text evidence="2 4">Belongs to the bacterial solute-binding protein 3 family.</text>
</comment>
<evidence type="ECO:0000256" key="4">
    <source>
        <dbReference type="RuleBase" id="RU003744"/>
    </source>
</evidence>
<feature type="chain" id="PRO_5003005260" description="Solute-binding protein family 3/N-terminal domain-containing protein" evidence="5">
    <location>
        <begin position="28"/>
        <end position="265"/>
    </location>
</feature>
<reference evidence="7" key="1">
    <citation type="journal article" date="2010" name="Nature">
        <title>The Dynamic genome of Hydra.</title>
        <authorList>
            <person name="Chapman J.A."/>
            <person name="Kirkness E.F."/>
            <person name="Simakov O."/>
            <person name="Hampson S.E."/>
            <person name="Mitros T."/>
            <person name="Weinmaier T."/>
            <person name="Rattei T."/>
            <person name="Balasubramanian P.G."/>
            <person name="Borman J."/>
            <person name="Busam D."/>
            <person name="Disbennett K."/>
            <person name="Pfannkoch C."/>
            <person name="Sumin N."/>
            <person name="Sutton G."/>
            <person name="Viswanathan L."/>
            <person name="Walenz B."/>
            <person name="Goodstein D.M."/>
            <person name="Hellsten U."/>
            <person name="Kawashima T."/>
            <person name="Prochnik S.E."/>
            <person name="Putnam N.H."/>
            <person name="Shu S."/>
            <person name="Blumberg B."/>
            <person name="Dana C.E."/>
            <person name="Gee L."/>
            <person name="Kibler D.F."/>
            <person name="Law L."/>
            <person name="Lindgens D."/>
            <person name="Martinez D.E."/>
            <person name="Peng J."/>
            <person name="Wigge P.A."/>
            <person name="Bertulat B."/>
            <person name="Guder C."/>
            <person name="Nakamura Y."/>
            <person name="Ozbek S."/>
            <person name="Watanabe H."/>
            <person name="Khalturin K."/>
            <person name="Hemmrich G."/>
            <person name="Franke A."/>
            <person name="Augustin R."/>
            <person name="Fraune S."/>
            <person name="Hayakawa E."/>
            <person name="Hayakawa S."/>
            <person name="Hirose M."/>
            <person name="Hwang J."/>
            <person name="Ikeo K."/>
            <person name="Nishimiya-Fujisawa C."/>
            <person name="Ogura A."/>
            <person name="Takahashi T."/>
            <person name="Steinmetz P.R."/>
            <person name="Zhang X."/>
            <person name="Aufschnaiter R."/>
            <person name="Eder M.K."/>
            <person name="Gorny A.K."/>
            <person name="Salvenmoser W."/>
            <person name="Heimberg A.M."/>
            <person name="Wheeler B.M."/>
            <person name="Peterson K.J."/>
            <person name="Boettger A."/>
            <person name="Tischler P."/>
            <person name="Wolf A."/>
            <person name="Gojobori T."/>
            <person name="Remington K.A."/>
            <person name="Strausberg R.L."/>
            <person name="Venter J."/>
            <person name="Technau U."/>
            <person name="Hobmayer B."/>
            <person name="Bosch T.C."/>
            <person name="Holstein T.W."/>
            <person name="Fujisawa T."/>
            <person name="Bode H.R."/>
            <person name="David C.N."/>
            <person name="Rokhsar D.S."/>
            <person name="Steele R.E."/>
        </authorList>
    </citation>
    <scope>NUCLEOTIDE SEQUENCE</scope>
</reference>
<dbReference type="PANTHER" id="PTHR35936">
    <property type="entry name" value="MEMBRANE-BOUND LYTIC MUREIN TRANSGLYCOSYLASE F"/>
    <property type="match status" value="1"/>
</dbReference>
<dbReference type="Gene3D" id="3.40.190.10">
    <property type="entry name" value="Periplasmic binding protein-like II"/>
    <property type="match status" value="2"/>
</dbReference>
<dbReference type="PANTHER" id="PTHR35936:SF37">
    <property type="entry name" value="AMINO ACID ABC TRANSPORTER SUBSTRATE-BINDING PROTEIN"/>
    <property type="match status" value="1"/>
</dbReference>
<dbReference type="GO" id="GO:0030313">
    <property type="term" value="C:cell envelope"/>
    <property type="evidence" value="ECO:0007669"/>
    <property type="project" value="UniProtKB-SubCell"/>
</dbReference>
<dbReference type="InterPro" id="IPR018313">
    <property type="entry name" value="SBP_3_CS"/>
</dbReference>
<dbReference type="Pfam" id="PF00497">
    <property type="entry name" value="SBP_bac_3"/>
    <property type="match status" value="1"/>
</dbReference>
<protein>
    <recommendedName>
        <fullName evidence="6">Solute-binding protein family 3/N-terminal domain-containing protein</fullName>
    </recommendedName>
</protein>
<evidence type="ECO:0000256" key="3">
    <source>
        <dbReference type="ARBA" id="ARBA00022729"/>
    </source>
</evidence>
<dbReference type="AlphaFoldDB" id="C9YEV4"/>
<sequence>MTFPLNKRTFALALATGALLAASGVQAQTALDDILKAKVLKVAVQTDSAPYGFVGTDLKPIGLDIDMANLIGKKLGVPVELVVVVSASRIPALQTKKADLVIATLGKNPDREKVIDFSSAYSPFFQAVFGPKNIPVKSFADLAGKSVGVTRGAMEDQELGKVAPTGVDTKRFEDNNATIAAFTAGQVQFVALGASVAGNMMTKNPQLSAEYKLLLKDSPNFIGIAKGEDKLKAKVNEIIADAKKSGELEAMAKKWLGRGLGELPL</sequence>
<dbReference type="EMBL" id="FN543107">
    <property type="protein sequence ID" value="CBA32231.1"/>
    <property type="molecule type" value="Genomic_DNA"/>
</dbReference>
<evidence type="ECO:0000313" key="7">
    <source>
        <dbReference type="EMBL" id="CBA32231.1"/>
    </source>
</evidence>
<name>C9YEV4_CURXX</name>
<gene>
    <name evidence="7" type="ORF">Csp_D31100</name>
</gene>
<evidence type="ECO:0000256" key="5">
    <source>
        <dbReference type="SAM" id="SignalP"/>
    </source>
</evidence>
<proteinExistence type="inferred from homology"/>
<evidence type="ECO:0000259" key="6">
    <source>
        <dbReference type="SMART" id="SM00062"/>
    </source>
</evidence>
<accession>C9YEV4</accession>
<dbReference type="SMART" id="SM00062">
    <property type="entry name" value="PBPb"/>
    <property type="match status" value="1"/>
</dbReference>
<dbReference type="PROSITE" id="PS01039">
    <property type="entry name" value="SBP_BACTERIAL_3"/>
    <property type="match status" value="1"/>
</dbReference>
<keyword evidence="3 5" id="KW-0732">Signal</keyword>
<dbReference type="InterPro" id="IPR001638">
    <property type="entry name" value="Solute-binding_3/MltF_N"/>
</dbReference>
<evidence type="ECO:0000256" key="2">
    <source>
        <dbReference type="ARBA" id="ARBA00010333"/>
    </source>
</evidence>